<dbReference type="SUPFAM" id="SSF56601">
    <property type="entry name" value="beta-lactamase/transpeptidase-like"/>
    <property type="match status" value="1"/>
</dbReference>
<evidence type="ECO:0000259" key="1">
    <source>
        <dbReference type="Pfam" id="PF00144"/>
    </source>
</evidence>
<organism evidence="2 3">
    <name type="scientific">Vanrija pseudolonga</name>
    <dbReference type="NCBI Taxonomy" id="143232"/>
    <lineage>
        <taxon>Eukaryota</taxon>
        <taxon>Fungi</taxon>
        <taxon>Dikarya</taxon>
        <taxon>Basidiomycota</taxon>
        <taxon>Agaricomycotina</taxon>
        <taxon>Tremellomycetes</taxon>
        <taxon>Trichosporonales</taxon>
        <taxon>Trichosporonaceae</taxon>
        <taxon>Vanrija</taxon>
    </lineage>
</organism>
<feature type="domain" description="Beta-lactamase-related" evidence="1">
    <location>
        <begin position="21"/>
        <end position="415"/>
    </location>
</feature>
<dbReference type="InterPro" id="IPR050789">
    <property type="entry name" value="Diverse_Enzym_Activities"/>
</dbReference>
<evidence type="ECO:0000313" key="2">
    <source>
        <dbReference type="EMBL" id="WOO79889.1"/>
    </source>
</evidence>
<dbReference type="PANTHER" id="PTHR43283:SF3">
    <property type="entry name" value="BETA-LACTAMASE FAMILY PROTEIN (AFU_ORTHOLOGUE AFUA_5G07500)"/>
    <property type="match status" value="1"/>
</dbReference>
<dbReference type="InterPro" id="IPR001466">
    <property type="entry name" value="Beta-lactam-related"/>
</dbReference>
<dbReference type="AlphaFoldDB" id="A0AAF1BKQ5"/>
<protein>
    <submittedName>
        <fullName evidence="2">Acyltransferase LovD</fullName>
    </submittedName>
</protein>
<dbReference type="RefSeq" id="XP_062625921.1">
    <property type="nucleotide sequence ID" value="XM_062769937.1"/>
</dbReference>
<dbReference type="GO" id="GO:0016746">
    <property type="term" value="F:acyltransferase activity"/>
    <property type="evidence" value="ECO:0007669"/>
    <property type="project" value="UniProtKB-KW"/>
</dbReference>
<dbReference type="Gene3D" id="3.40.710.10">
    <property type="entry name" value="DD-peptidase/beta-lactamase superfamily"/>
    <property type="match status" value="1"/>
</dbReference>
<sequence>MTSGPTAPAPHLTPKGKAALDALLHAEVDSRLVPALTFGATTADGEIYFAYAGERVLGEPDKGQVDAETVMSYHSCTKLMTTVAVLQLVDAGVLSLSDPAVVEKYAPELYAVPILEGYDESGKAILKKRTQPLTLTHLLTHTSGMTYAFINANTARWVKENKLPGYFEHEAGLAGFVVPLAFEPGSSWTYGMGIDWAGIIVERASGQTLEEYMSANIWQPLGLKSMTFLPGQDHFDRLQKVQTRDASGALVPSEPLRPICPNPSIRQLAGGGGVMGTPRDYLRFLRGILASQNPTPSADNPALFSPQAFNTLFTNALPPRDVTPVYASLEKVTTMQSYHDSAHTANNAQSLGHSVGLVLNFEDSVHGRKAGSGCWDGAAKSQYWLDPKTGIAGICFTQLLTPNPEPFMGTYNRFERALYDALE</sequence>
<gene>
    <name evidence="2" type="primary">lovD_4</name>
    <name evidence="2" type="ORF">LOC62_02G003402</name>
</gene>
<dbReference type="EMBL" id="CP086715">
    <property type="protein sequence ID" value="WOO79889.1"/>
    <property type="molecule type" value="Genomic_DNA"/>
</dbReference>
<dbReference type="Proteomes" id="UP000827549">
    <property type="component" value="Chromosome 2"/>
</dbReference>
<evidence type="ECO:0000313" key="3">
    <source>
        <dbReference type="Proteomes" id="UP000827549"/>
    </source>
</evidence>
<dbReference type="InterPro" id="IPR012338">
    <property type="entry name" value="Beta-lactam/transpept-like"/>
</dbReference>
<dbReference type="GeneID" id="87806646"/>
<keyword evidence="2" id="KW-0012">Acyltransferase</keyword>
<dbReference type="PANTHER" id="PTHR43283">
    <property type="entry name" value="BETA-LACTAMASE-RELATED"/>
    <property type="match status" value="1"/>
</dbReference>
<accession>A0AAF1BKQ5</accession>
<keyword evidence="2" id="KW-0808">Transferase</keyword>
<dbReference type="Pfam" id="PF00144">
    <property type="entry name" value="Beta-lactamase"/>
    <property type="match status" value="1"/>
</dbReference>
<reference evidence="2" key="1">
    <citation type="submission" date="2023-10" db="EMBL/GenBank/DDBJ databases">
        <authorList>
            <person name="Noh H."/>
        </authorList>
    </citation>
    <scope>NUCLEOTIDE SEQUENCE</scope>
    <source>
        <strain evidence="2">DUCC4014</strain>
    </source>
</reference>
<keyword evidence="3" id="KW-1185">Reference proteome</keyword>
<proteinExistence type="predicted"/>
<name>A0AAF1BKQ5_9TREE</name>